<organism evidence="1">
    <name type="scientific">marine sediment metagenome</name>
    <dbReference type="NCBI Taxonomy" id="412755"/>
    <lineage>
        <taxon>unclassified sequences</taxon>
        <taxon>metagenomes</taxon>
        <taxon>ecological metagenomes</taxon>
    </lineage>
</organism>
<comment type="caution">
    <text evidence="1">The sequence shown here is derived from an EMBL/GenBank/DDBJ whole genome shotgun (WGS) entry which is preliminary data.</text>
</comment>
<protein>
    <submittedName>
        <fullName evidence="1">Uncharacterized protein</fullName>
    </submittedName>
</protein>
<gene>
    <name evidence="1" type="ORF">S01H4_34742</name>
</gene>
<sequence length="63" mass="7567">MYENIRFRKANITIVDGYFYMFDNDWDVLIQKIDDGTVSFTYPLDIVIFNPVKSLEYDGVNFW</sequence>
<dbReference type="AlphaFoldDB" id="X1B0Q0"/>
<reference evidence="1" key="1">
    <citation type="journal article" date="2014" name="Front. Microbiol.">
        <title>High frequency of phylogenetically diverse reductive dehalogenase-homologous genes in deep subseafloor sedimentary metagenomes.</title>
        <authorList>
            <person name="Kawai M."/>
            <person name="Futagami T."/>
            <person name="Toyoda A."/>
            <person name="Takaki Y."/>
            <person name="Nishi S."/>
            <person name="Hori S."/>
            <person name="Arai W."/>
            <person name="Tsubouchi T."/>
            <person name="Morono Y."/>
            <person name="Uchiyama I."/>
            <person name="Ito T."/>
            <person name="Fujiyama A."/>
            <person name="Inagaki F."/>
            <person name="Takami H."/>
        </authorList>
    </citation>
    <scope>NUCLEOTIDE SEQUENCE</scope>
    <source>
        <strain evidence="1">Expedition CK06-06</strain>
    </source>
</reference>
<accession>X1B0Q0</accession>
<feature type="non-terminal residue" evidence="1">
    <location>
        <position position="63"/>
    </location>
</feature>
<dbReference type="EMBL" id="BART01018399">
    <property type="protein sequence ID" value="GAG74937.1"/>
    <property type="molecule type" value="Genomic_DNA"/>
</dbReference>
<evidence type="ECO:0000313" key="1">
    <source>
        <dbReference type="EMBL" id="GAG74937.1"/>
    </source>
</evidence>
<proteinExistence type="predicted"/>
<name>X1B0Q0_9ZZZZ</name>